<feature type="transmembrane region" description="Helical" evidence="6">
    <location>
        <begin position="126"/>
        <end position="145"/>
    </location>
</feature>
<keyword evidence="4 6" id="KW-1133">Transmembrane helix</keyword>
<gene>
    <name evidence="8" type="ORF">A8990_12564</name>
</gene>
<sequence length="172" mass="18306">MAMAGAIPFSLACGFLMARMTYRTLFIVSFLFPVAGLFMALSIHLSESFIYPALCFFIMGISTGTLMAGDTMLIQESAEEEDRGMAQSTVQLFQTMGASIGMSVFGSLLAGWLSSGLSLTSAFHQQFGMALVFALAAVVICFFFGKGKLVAEAPASESPSESASESQKLLRS</sequence>
<reference evidence="8 9" key="1">
    <citation type="submission" date="2018-08" db="EMBL/GenBank/DDBJ databases">
        <title>Genomic Encyclopedia of Type Strains, Phase III (KMG-III): the genomes of soil and plant-associated and newly described type strains.</title>
        <authorList>
            <person name="Whitman W."/>
        </authorList>
    </citation>
    <scope>NUCLEOTIDE SEQUENCE [LARGE SCALE GENOMIC DNA]</scope>
    <source>
        <strain evidence="8 9">CGMCC 1.10966</strain>
    </source>
</reference>
<feature type="transmembrane region" description="Helical" evidence="6">
    <location>
        <begin position="49"/>
        <end position="69"/>
    </location>
</feature>
<dbReference type="InterPro" id="IPR011701">
    <property type="entry name" value="MFS"/>
</dbReference>
<dbReference type="PANTHER" id="PTHR23501">
    <property type="entry name" value="MAJOR FACILITATOR SUPERFAMILY"/>
    <property type="match status" value="1"/>
</dbReference>
<comment type="subcellular location">
    <subcellularLocation>
        <location evidence="1">Cell membrane</location>
        <topology evidence="1">Multi-pass membrane protein</topology>
    </subcellularLocation>
</comment>
<dbReference type="EMBL" id="QTTN01000025">
    <property type="protein sequence ID" value="REE78667.1"/>
    <property type="molecule type" value="Genomic_DNA"/>
</dbReference>
<protein>
    <submittedName>
        <fullName evidence="8">MFS transporter</fullName>
    </submittedName>
</protein>
<dbReference type="PROSITE" id="PS50850">
    <property type="entry name" value="MFS"/>
    <property type="match status" value="1"/>
</dbReference>
<dbReference type="Proteomes" id="UP000256304">
    <property type="component" value="Unassembled WGS sequence"/>
</dbReference>
<dbReference type="PROSITE" id="PS00217">
    <property type="entry name" value="SUGAR_TRANSPORT_2"/>
    <property type="match status" value="1"/>
</dbReference>
<evidence type="ECO:0000256" key="1">
    <source>
        <dbReference type="ARBA" id="ARBA00004651"/>
    </source>
</evidence>
<feature type="transmembrane region" description="Helical" evidence="6">
    <location>
        <begin position="25"/>
        <end position="43"/>
    </location>
</feature>
<evidence type="ECO:0000259" key="7">
    <source>
        <dbReference type="PROSITE" id="PS50850"/>
    </source>
</evidence>
<dbReference type="Gene3D" id="1.20.1250.20">
    <property type="entry name" value="MFS general substrate transporter like domains"/>
    <property type="match status" value="1"/>
</dbReference>
<organism evidence="8 9">
    <name type="scientific">Paenibacillus taihuensis</name>
    <dbReference type="NCBI Taxonomy" id="1156355"/>
    <lineage>
        <taxon>Bacteria</taxon>
        <taxon>Bacillati</taxon>
        <taxon>Bacillota</taxon>
        <taxon>Bacilli</taxon>
        <taxon>Bacillales</taxon>
        <taxon>Paenibacillaceae</taxon>
        <taxon>Paenibacillus</taxon>
    </lineage>
</organism>
<dbReference type="InterPro" id="IPR036259">
    <property type="entry name" value="MFS_trans_sf"/>
</dbReference>
<feature type="transmembrane region" description="Helical" evidence="6">
    <location>
        <begin position="90"/>
        <end position="114"/>
    </location>
</feature>
<dbReference type="GO" id="GO:0005886">
    <property type="term" value="C:plasma membrane"/>
    <property type="evidence" value="ECO:0007669"/>
    <property type="project" value="UniProtKB-SubCell"/>
</dbReference>
<evidence type="ECO:0000313" key="8">
    <source>
        <dbReference type="EMBL" id="REE78667.1"/>
    </source>
</evidence>
<comment type="caution">
    <text evidence="8">The sequence shown here is derived from an EMBL/GenBank/DDBJ whole genome shotgun (WGS) entry which is preliminary data.</text>
</comment>
<evidence type="ECO:0000256" key="5">
    <source>
        <dbReference type="ARBA" id="ARBA00023136"/>
    </source>
</evidence>
<dbReference type="Pfam" id="PF07690">
    <property type="entry name" value="MFS_1"/>
    <property type="match status" value="1"/>
</dbReference>
<accession>A0A3D9RIP7</accession>
<dbReference type="SUPFAM" id="SSF103473">
    <property type="entry name" value="MFS general substrate transporter"/>
    <property type="match status" value="1"/>
</dbReference>
<dbReference type="InterPro" id="IPR020846">
    <property type="entry name" value="MFS_dom"/>
</dbReference>
<proteinExistence type="predicted"/>
<keyword evidence="5 6" id="KW-0472">Membrane</keyword>
<evidence type="ECO:0000256" key="2">
    <source>
        <dbReference type="ARBA" id="ARBA00022448"/>
    </source>
</evidence>
<keyword evidence="3 6" id="KW-0812">Transmembrane</keyword>
<dbReference type="InterPro" id="IPR005829">
    <property type="entry name" value="Sugar_transporter_CS"/>
</dbReference>
<dbReference type="RefSeq" id="WP_116190754.1">
    <property type="nucleotide sequence ID" value="NZ_QTTN01000025.1"/>
</dbReference>
<evidence type="ECO:0000256" key="4">
    <source>
        <dbReference type="ARBA" id="ARBA00022989"/>
    </source>
</evidence>
<name>A0A3D9RIP7_9BACL</name>
<evidence type="ECO:0000256" key="6">
    <source>
        <dbReference type="SAM" id="Phobius"/>
    </source>
</evidence>
<evidence type="ECO:0000313" key="9">
    <source>
        <dbReference type="Proteomes" id="UP000256304"/>
    </source>
</evidence>
<keyword evidence="2" id="KW-0813">Transport</keyword>
<feature type="domain" description="Major facilitator superfamily (MFS) profile" evidence="7">
    <location>
        <begin position="1"/>
        <end position="149"/>
    </location>
</feature>
<evidence type="ECO:0000256" key="3">
    <source>
        <dbReference type="ARBA" id="ARBA00022692"/>
    </source>
</evidence>
<dbReference type="GO" id="GO:0022857">
    <property type="term" value="F:transmembrane transporter activity"/>
    <property type="evidence" value="ECO:0007669"/>
    <property type="project" value="InterPro"/>
</dbReference>
<dbReference type="AlphaFoldDB" id="A0A3D9RIP7"/>
<keyword evidence="9" id="KW-1185">Reference proteome</keyword>